<sequence>MRNYYWLVIIPFIGMLGGAVVFNQVTPYVLGLPFLLFWILLWIVLSSLTMLVIYQLDKSNGLLDKEGDEV</sequence>
<dbReference type="PANTHER" id="PTHR40034:SF1">
    <property type="entry name" value="BSL5891 PROTEIN"/>
    <property type="match status" value="1"/>
</dbReference>
<dbReference type="EMBL" id="CP026520">
    <property type="protein sequence ID" value="QAV17077.1"/>
    <property type="molecule type" value="Genomic_DNA"/>
</dbReference>
<dbReference type="RefSeq" id="WP_042234042.1">
    <property type="nucleotide sequence ID" value="NZ_BQWH01000023.1"/>
</dbReference>
<organism evidence="3 4">
    <name type="scientific">Paenibacillus chitinolyticus</name>
    <dbReference type="NCBI Taxonomy" id="79263"/>
    <lineage>
        <taxon>Bacteria</taxon>
        <taxon>Bacillati</taxon>
        <taxon>Bacillota</taxon>
        <taxon>Bacilli</taxon>
        <taxon>Bacillales</taxon>
        <taxon>Paenibacillaceae</taxon>
        <taxon>Paenibacillus</taxon>
    </lineage>
</organism>
<keyword evidence="5" id="KW-1185">Reference proteome</keyword>
<evidence type="ECO:0000256" key="1">
    <source>
        <dbReference type="SAM" id="Phobius"/>
    </source>
</evidence>
<dbReference type="EMBL" id="JAMDMJ010000035">
    <property type="protein sequence ID" value="MCY9598874.1"/>
    <property type="molecule type" value="Genomic_DNA"/>
</dbReference>
<evidence type="ECO:0000313" key="3">
    <source>
        <dbReference type="EMBL" id="QAV17077.1"/>
    </source>
</evidence>
<reference evidence="3 4" key="1">
    <citation type="submission" date="2018-01" db="EMBL/GenBank/DDBJ databases">
        <title>The whole genome sequencing and assembly of Paenibacillus chitinolyticus KCCM 41400 strain.</title>
        <authorList>
            <person name="Kim J.-Y."/>
            <person name="Park M.-K."/>
            <person name="Lee Y.-J."/>
            <person name="Yi H."/>
            <person name="Bahn Y.-S."/>
            <person name="Kim J.F."/>
            <person name="Lee D.-W."/>
        </authorList>
    </citation>
    <scope>NUCLEOTIDE SEQUENCE [LARGE SCALE GENOMIC DNA]</scope>
    <source>
        <strain evidence="3 4">KCCM 41400</strain>
    </source>
</reference>
<dbReference type="Proteomes" id="UP001527202">
    <property type="component" value="Unassembled WGS sequence"/>
</dbReference>
<name>A0A410WRZ7_9BACL</name>
<accession>A0A410WRZ7</accession>
<evidence type="ECO:0000313" key="2">
    <source>
        <dbReference type="EMBL" id="MCY9598874.1"/>
    </source>
</evidence>
<dbReference type="Pfam" id="PF11755">
    <property type="entry name" value="DUF3311"/>
    <property type="match status" value="1"/>
</dbReference>
<gene>
    <name evidence="2" type="ORF">M5X16_24250</name>
    <name evidence="3" type="ORF">PC41400_05015</name>
</gene>
<keyword evidence="1" id="KW-0472">Membrane</keyword>
<dbReference type="PANTHER" id="PTHR40034">
    <property type="entry name" value="BSL5891 PROTEIN"/>
    <property type="match status" value="1"/>
</dbReference>
<reference evidence="2 5" key="2">
    <citation type="submission" date="2022-05" db="EMBL/GenBank/DDBJ databases">
        <title>Genome Sequencing of Bee-Associated Microbes.</title>
        <authorList>
            <person name="Dunlap C."/>
        </authorList>
    </citation>
    <scope>NUCLEOTIDE SEQUENCE [LARGE SCALE GENOMIC DNA]</scope>
    <source>
        <strain evidence="2 5">NRRL B-23120</strain>
    </source>
</reference>
<keyword evidence="1" id="KW-1133">Transmembrane helix</keyword>
<proteinExistence type="predicted"/>
<evidence type="ECO:0000313" key="5">
    <source>
        <dbReference type="Proteomes" id="UP001527202"/>
    </source>
</evidence>
<dbReference type="Proteomes" id="UP000288943">
    <property type="component" value="Chromosome"/>
</dbReference>
<dbReference type="KEGG" id="pchi:PC41400_05015"/>
<feature type="transmembrane region" description="Helical" evidence="1">
    <location>
        <begin position="5"/>
        <end position="22"/>
    </location>
</feature>
<dbReference type="AlphaFoldDB" id="A0A410WRZ7"/>
<evidence type="ECO:0000313" key="4">
    <source>
        <dbReference type="Proteomes" id="UP000288943"/>
    </source>
</evidence>
<feature type="transmembrane region" description="Helical" evidence="1">
    <location>
        <begin position="28"/>
        <end position="54"/>
    </location>
</feature>
<keyword evidence="1" id="KW-0812">Transmembrane</keyword>
<protein>
    <submittedName>
        <fullName evidence="3">DUF3311 domain-containing protein</fullName>
    </submittedName>
</protein>
<dbReference type="GeneID" id="95374173"/>
<dbReference type="InterPro" id="IPR021741">
    <property type="entry name" value="DUF3311"/>
</dbReference>